<proteinExistence type="predicted"/>
<organism evidence="1 2">
    <name type="scientific">Winogradskyella ouciana</name>
    <dbReference type="NCBI Taxonomy" id="2608631"/>
    <lineage>
        <taxon>Bacteria</taxon>
        <taxon>Pseudomonadati</taxon>
        <taxon>Bacteroidota</taxon>
        <taxon>Flavobacteriia</taxon>
        <taxon>Flavobacteriales</taxon>
        <taxon>Flavobacteriaceae</taxon>
        <taxon>Winogradskyella</taxon>
    </lineage>
</organism>
<dbReference type="EMBL" id="WJYA01000003">
    <property type="protein sequence ID" value="MTE26007.1"/>
    <property type="molecule type" value="Genomic_DNA"/>
</dbReference>
<evidence type="ECO:0000313" key="2">
    <source>
        <dbReference type="Proteomes" id="UP000447545"/>
    </source>
</evidence>
<sequence length="271" mass="31653">MRSSIGFNVSAAHPQALQVARCNQFMKKILTGITFILLLTQCSRENIAYNSTLVFNGELISQTISLWKDGIKSKDSFTSGRISQFNKDMSIFYQENRGGSTKELNPFYYSSVIPYYHGNENRIKPLILDSYLENSNTTIKDSITYNKEIIFEKDKSILMSSNIRITLYKINYHENDTWFVGKINHDEIYQNSVDYSMPVFTYKYSIKNNRISSYLTCNINYEIEGNQNTFYIKLNDIDVINDKVEYEDFTKEYLSDLSENLKNLNINVFYK</sequence>
<dbReference type="Proteomes" id="UP000447545">
    <property type="component" value="Unassembled WGS sequence"/>
</dbReference>
<dbReference type="AlphaFoldDB" id="A0A7K1G9N4"/>
<reference evidence="1 2" key="1">
    <citation type="submission" date="2019-11" db="EMBL/GenBank/DDBJ databases">
        <title>Winogradskyella ouciana sp. nov., isolated from the hadal seawater of the Mariana Trench.</title>
        <authorList>
            <person name="Liu R."/>
        </authorList>
    </citation>
    <scope>NUCLEOTIDE SEQUENCE [LARGE SCALE GENOMIC DNA]</scope>
    <source>
        <strain evidence="1 2">ZXX205</strain>
    </source>
</reference>
<dbReference type="RefSeq" id="WP_155087846.1">
    <property type="nucleotide sequence ID" value="NZ_WJYA01000003.1"/>
</dbReference>
<evidence type="ECO:0000313" key="1">
    <source>
        <dbReference type="EMBL" id="MTE26007.1"/>
    </source>
</evidence>
<protein>
    <submittedName>
        <fullName evidence="1">Uncharacterized protein</fullName>
    </submittedName>
</protein>
<keyword evidence="2" id="KW-1185">Reference proteome</keyword>
<gene>
    <name evidence="1" type="ORF">F1003_03590</name>
</gene>
<accession>A0A7K1G9N4</accession>
<name>A0A7K1G9N4_9FLAO</name>
<comment type="caution">
    <text evidence="1">The sequence shown here is derived from an EMBL/GenBank/DDBJ whole genome shotgun (WGS) entry which is preliminary data.</text>
</comment>